<evidence type="ECO:0000313" key="2">
    <source>
        <dbReference type="Proteomes" id="UP001164935"/>
    </source>
</evidence>
<reference evidence="1" key="1">
    <citation type="submission" date="2022-05" db="EMBL/GenBank/DDBJ databases">
        <title>Complete sequence of a novel PHA-producing Halomonas strain.</title>
        <authorList>
            <person name="Zheng Z."/>
        </authorList>
    </citation>
    <scope>NUCLEOTIDE SEQUENCE</scope>
    <source>
        <strain evidence="1">ZZQ-149</strain>
    </source>
</reference>
<dbReference type="KEGG" id="hqn:M0220_13790"/>
<sequence length="98" mass="11143">MDDARQSAAFRVLGAVFVRLPSVQEARVSGYRQVVDPTTGSTRDQYLYSIKVTRAQWNRIHFGQLAQVDPVAAVEAFTLRRNMTKIGIFRDIEPFKLV</sequence>
<evidence type="ECO:0000313" key="1">
    <source>
        <dbReference type="EMBL" id="UYO73935.1"/>
    </source>
</evidence>
<accession>A0AA46TP31</accession>
<dbReference type="RefSeq" id="WP_264017969.1">
    <property type="nucleotide sequence ID" value="NZ_CP096973.1"/>
</dbReference>
<dbReference type="Proteomes" id="UP001164935">
    <property type="component" value="Chromosome"/>
</dbReference>
<name>A0AA46TP31_9GAMM</name>
<dbReference type="EMBL" id="CP096973">
    <property type="protein sequence ID" value="UYO73935.1"/>
    <property type="molecule type" value="Genomic_DNA"/>
</dbReference>
<protein>
    <submittedName>
        <fullName evidence="1">Uncharacterized protein</fullName>
    </submittedName>
</protein>
<proteinExistence type="predicted"/>
<dbReference type="AlphaFoldDB" id="A0AA46TP31"/>
<gene>
    <name evidence="1" type="ORF">M0220_13790</name>
</gene>
<organism evidence="1 2">
    <name type="scientific">Halomonas qinghailakensis</name>
    <dbReference type="NCBI Taxonomy" id="2937790"/>
    <lineage>
        <taxon>Bacteria</taxon>
        <taxon>Pseudomonadati</taxon>
        <taxon>Pseudomonadota</taxon>
        <taxon>Gammaproteobacteria</taxon>
        <taxon>Oceanospirillales</taxon>
        <taxon>Halomonadaceae</taxon>
        <taxon>Halomonas</taxon>
    </lineage>
</organism>
<keyword evidence="2" id="KW-1185">Reference proteome</keyword>